<comment type="similarity">
    <text evidence="2">Belongs to the RNA methyltransferase RsmE family.</text>
</comment>
<evidence type="ECO:0000256" key="3">
    <source>
        <dbReference type="ARBA" id="ARBA00012328"/>
    </source>
</evidence>
<dbReference type="InterPro" id="IPR029026">
    <property type="entry name" value="tRNA_m1G_MTases_N"/>
</dbReference>
<dbReference type="PANTHER" id="PTHR30027">
    <property type="entry name" value="RIBOSOMAL RNA SMALL SUBUNIT METHYLTRANSFERASE E"/>
    <property type="match status" value="1"/>
</dbReference>
<dbReference type="EC" id="2.1.1.193" evidence="3"/>
<evidence type="ECO:0000256" key="6">
    <source>
        <dbReference type="ARBA" id="ARBA00022603"/>
    </source>
</evidence>
<evidence type="ECO:0000256" key="2">
    <source>
        <dbReference type="ARBA" id="ARBA00005528"/>
    </source>
</evidence>
<dbReference type="NCBIfam" id="TIGR00046">
    <property type="entry name" value="RsmE family RNA methyltransferase"/>
    <property type="match status" value="1"/>
</dbReference>
<keyword evidence="7" id="KW-0808">Transferase</keyword>
<protein>
    <recommendedName>
        <fullName evidence="3">16S rRNA (uracil(1498)-N(3))-methyltransferase</fullName>
        <ecNumber evidence="3">2.1.1.193</ecNumber>
    </recommendedName>
</protein>
<accession>A0A813FF10</accession>
<evidence type="ECO:0000256" key="5">
    <source>
        <dbReference type="ARBA" id="ARBA00022552"/>
    </source>
</evidence>
<dbReference type="GO" id="GO:0070475">
    <property type="term" value="P:rRNA base methylation"/>
    <property type="evidence" value="ECO:0007669"/>
    <property type="project" value="TreeGrafter"/>
</dbReference>
<keyword evidence="8" id="KW-0949">S-adenosyl-L-methionine</keyword>
<evidence type="ECO:0000256" key="4">
    <source>
        <dbReference type="ARBA" id="ARBA00022490"/>
    </source>
</evidence>
<dbReference type="OrthoDB" id="2021042at2759"/>
<organism evidence="12 13">
    <name type="scientific">Polarella glacialis</name>
    <name type="common">Dinoflagellate</name>
    <dbReference type="NCBI Taxonomy" id="89957"/>
    <lineage>
        <taxon>Eukaryota</taxon>
        <taxon>Sar</taxon>
        <taxon>Alveolata</taxon>
        <taxon>Dinophyceae</taxon>
        <taxon>Suessiales</taxon>
        <taxon>Suessiaceae</taxon>
        <taxon>Polarella</taxon>
    </lineage>
</organism>
<evidence type="ECO:0000256" key="1">
    <source>
        <dbReference type="ARBA" id="ARBA00004496"/>
    </source>
</evidence>
<feature type="non-terminal residue" evidence="12">
    <location>
        <position position="1"/>
    </location>
</feature>
<evidence type="ECO:0000256" key="8">
    <source>
        <dbReference type="ARBA" id="ARBA00022691"/>
    </source>
</evidence>
<dbReference type="InterPro" id="IPR046886">
    <property type="entry name" value="RsmE_MTase_dom"/>
</dbReference>
<reference evidence="12" key="1">
    <citation type="submission" date="2021-02" db="EMBL/GenBank/DDBJ databases">
        <authorList>
            <person name="Dougan E. K."/>
            <person name="Rhodes N."/>
            <person name="Thang M."/>
            <person name="Chan C."/>
        </authorList>
    </citation>
    <scope>NUCLEOTIDE SEQUENCE</scope>
</reference>
<dbReference type="Proteomes" id="UP000654075">
    <property type="component" value="Unassembled WGS sequence"/>
</dbReference>
<keyword evidence="6" id="KW-0489">Methyltransferase</keyword>
<evidence type="ECO:0000256" key="7">
    <source>
        <dbReference type="ARBA" id="ARBA00022679"/>
    </source>
</evidence>
<proteinExistence type="inferred from homology"/>
<dbReference type="InterPro" id="IPR029028">
    <property type="entry name" value="Alpha/beta_knot_MTases"/>
</dbReference>
<evidence type="ECO:0000256" key="10">
    <source>
        <dbReference type="ARBA" id="ARBA00047944"/>
    </source>
</evidence>
<sequence length="100" mass="10616">DHLDSFSSPDGVLRLLCHPGDNGVRIAEAVAASRLSSGRPPRGILLAVGPEGGWVDYELELFRRHGFIQVTLGPRILTTEVALVSLASLAADALASLEEK</sequence>
<comment type="subcellular location">
    <subcellularLocation>
        <location evidence="1">Cytoplasm</location>
    </subcellularLocation>
</comment>
<dbReference type="Pfam" id="PF04452">
    <property type="entry name" value="Methyltrans_RNA"/>
    <property type="match status" value="1"/>
</dbReference>
<evidence type="ECO:0000313" key="12">
    <source>
        <dbReference type="EMBL" id="CAE8612255.1"/>
    </source>
</evidence>
<comment type="caution">
    <text evidence="12">The sequence shown here is derived from an EMBL/GenBank/DDBJ whole genome shotgun (WGS) entry which is preliminary data.</text>
</comment>
<feature type="domain" description="Ribosomal RNA small subunit methyltransferase E methyltransferase" evidence="11">
    <location>
        <begin position="32"/>
        <end position="89"/>
    </location>
</feature>
<dbReference type="Gene3D" id="3.40.1280.10">
    <property type="match status" value="1"/>
</dbReference>
<dbReference type="PANTHER" id="PTHR30027:SF3">
    <property type="entry name" value="16S RRNA (URACIL(1498)-N(3))-METHYLTRANSFERASE"/>
    <property type="match status" value="1"/>
</dbReference>
<name>A0A813FF10_POLGL</name>
<comment type="catalytic activity">
    <reaction evidence="10">
        <text>uridine(1498) in 16S rRNA + S-adenosyl-L-methionine = N(3)-methyluridine(1498) in 16S rRNA + S-adenosyl-L-homocysteine + H(+)</text>
        <dbReference type="Rhea" id="RHEA:42920"/>
        <dbReference type="Rhea" id="RHEA-COMP:10283"/>
        <dbReference type="Rhea" id="RHEA-COMP:10284"/>
        <dbReference type="ChEBI" id="CHEBI:15378"/>
        <dbReference type="ChEBI" id="CHEBI:57856"/>
        <dbReference type="ChEBI" id="CHEBI:59789"/>
        <dbReference type="ChEBI" id="CHEBI:65315"/>
        <dbReference type="ChEBI" id="CHEBI:74502"/>
        <dbReference type="EC" id="2.1.1.193"/>
    </reaction>
</comment>
<keyword evidence="13" id="KW-1185">Reference proteome</keyword>
<gene>
    <name evidence="12" type="ORF">PGLA1383_LOCUS30049</name>
</gene>
<dbReference type="SUPFAM" id="SSF75217">
    <property type="entry name" value="alpha/beta knot"/>
    <property type="match status" value="1"/>
</dbReference>
<dbReference type="GO" id="GO:0005737">
    <property type="term" value="C:cytoplasm"/>
    <property type="evidence" value="ECO:0007669"/>
    <property type="project" value="UniProtKB-SubCell"/>
</dbReference>
<dbReference type="AlphaFoldDB" id="A0A813FF10"/>
<evidence type="ECO:0000256" key="9">
    <source>
        <dbReference type="ARBA" id="ARBA00025699"/>
    </source>
</evidence>
<dbReference type="GO" id="GO:0070042">
    <property type="term" value="F:rRNA (uridine-N3-)-methyltransferase activity"/>
    <property type="evidence" value="ECO:0007669"/>
    <property type="project" value="TreeGrafter"/>
</dbReference>
<evidence type="ECO:0000313" key="13">
    <source>
        <dbReference type="Proteomes" id="UP000654075"/>
    </source>
</evidence>
<comment type="function">
    <text evidence="9">Specifically methylates the N3 position of the uracil ring of uridine 1498 (m3U1498) in 16S rRNA. Acts on the fully assembled 30S ribosomal subunit.</text>
</comment>
<keyword evidence="5" id="KW-0698">rRNA processing</keyword>
<dbReference type="OMA" id="IFMEDEL"/>
<keyword evidence="4" id="KW-0963">Cytoplasm</keyword>
<evidence type="ECO:0000259" key="11">
    <source>
        <dbReference type="Pfam" id="PF04452"/>
    </source>
</evidence>
<dbReference type="EMBL" id="CAJNNV010025102">
    <property type="protein sequence ID" value="CAE8612255.1"/>
    <property type="molecule type" value="Genomic_DNA"/>
</dbReference>
<dbReference type="InterPro" id="IPR006700">
    <property type="entry name" value="RsmE"/>
</dbReference>